<dbReference type="EMBL" id="CP002299">
    <property type="protein sequence ID" value="ADP79416.1"/>
    <property type="molecule type" value="Genomic_DNA"/>
</dbReference>
<accession>E3J3S9</accession>
<protein>
    <submittedName>
        <fullName evidence="1">Uncharacterized protein</fullName>
    </submittedName>
</protein>
<reference evidence="1 2" key="1">
    <citation type="submission" date="2010-10" db="EMBL/GenBank/DDBJ databases">
        <title>Complete sequence of Frankia sp. EuI1c.</title>
        <authorList>
            <consortium name="US DOE Joint Genome Institute"/>
            <person name="Lucas S."/>
            <person name="Copeland A."/>
            <person name="Lapidus A."/>
            <person name="Cheng J.-F."/>
            <person name="Bruce D."/>
            <person name="Goodwin L."/>
            <person name="Pitluck S."/>
            <person name="Chertkov O."/>
            <person name="Detter J.C."/>
            <person name="Han C."/>
            <person name="Tapia R."/>
            <person name="Land M."/>
            <person name="Hauser L."/>
            <person name="Jeffries C."/>
            <person name="Kyrpides N."/>
            <person name="Ivanova N."/>
            <person name="Mikhailova N."/>
            <person name="Beauchemin N."/>
            <person name="Sen A."/>
            <person name="Sur S.A."/>
            <person name="Gtari M."/>
            <person name="Wall L."/>
            <person name="Tisa L."/>
            <person name="Woyke T."/>
        </authorList>
    </citation>
    <scope>NUCLEOTIDE SEQUENCE [LARGE SCALE GENOMIC DNA]</scope>
    <source>
        <strain evidence="2">DSM 45817 / CECT 9037 / EuI1c</strain>
    </source>
</reference>
<keyword evidence="2" id="KW-1185">Reference proteome</keyword>
<name>E3J3S9_PSEI1</name>
<dbReference type="KEGG" id="fri:FraEuI1c_1349"/>
<proteinExistence type="predicted"/>
<dbReference type="Proteomes" id="UP000002484">
    <property type="component" value="Chromosome"/>
</dbReference>
<gene>
    <name evidence="1" type="ordered locus">FraEuI1c_1349</name>
</gene>
<organism evidence="1 2">
    <name type="scientific">Pseudofrankia inefficax (strain DSM 45817 / CECT 9037 / DDB 130130 / EuI1c)</name>
    <name type="common">Frankia inefficax</name>
    <dbReference type="NCBI Taxonomy" id="298654"/>
    <lineage>
        <taxon>Bacteria</taxon>
        <taxon>Bacillati</taxon>
        <taxon>Actinomycetota</taxon>
        <taxon>Actinomycetes</taxon>
        <taxon>Frankiales</taxon>
        <taxon>Frankiaceae</taxon>
        <taxon>Pseudofrankia</taxon>
    </lineage>
</organism>
<evidence type="ECO:0000313" key="1">
    <source>
        <dbReference type="EMBL" id="ADP79416.1"/>
    </source>
</evidence>
<evidence type="ECO:0000313" key="2">
    <source>
        <dbReference type="Proteomes" id="UP000002484"/>
    </source>
</evidence>
<dbReference type="HOGENOM" id="CLU_111590_0_0_11"/>
<dbReference type="InParanoid" id="E3J3S9"/>
<dbReference type="STRING" id="298654.FraEuI1c_1349"/>
<dbReference type="AlphaFoldDB" id="E3J3S9"/>
<sequence length="213" mass="22489">MNAMVAGQRGFSLRVPDSWFAFDVRRATRTGDLARLVDARTAAEPRLRPYRSALLKMLREVADRAERRGAVYCAAAPADDPGGGTVATLLVFESAGADDPADSTVAAIAGALTARAPAQPGGPWRTVETVRIPAGEAVRIRAVEPARLDGGTAVDTVTMQTLIPVPATDHEEWQVGVLNVVLTSPHVGLADPLLDLFEAISDTLQWSSSNPPG</sequence>